<evidence type="ECO:0000256" key="3">
    <source>
        <dbReference type="PIRSR" id="PIRSR613078-2"/>
    </source>
</evidence>
<dbReference type="PANTHER" id="PTHR46517:SF1">
    <property type="entry name" value="FRUCTOSE-2,6-BISPHOSPHATASE TIGAR"/>
    <property type="match status" value="1"/>
</dbReference>
<dbReference type="GO" id="GO:0004331">
    <property type="term" value="F:fructose-2,6-bisphosphate 2-phosphatase activity"/>
    <property type="evidence" value="ECO:0007669"/>
    <property type="project" value="TreeGrafter"/>
</dbReference>
<dbReference type="Gene3D" id="3.40.50.1240">
    <property type="entry name" value="Phosphoglycerate mutase-like"/>
    <property type="match status" value="1"/>
</dbReference>
<dbReference type="InterPro" id="IPR001345">
    <property type="entry name" value="PG/BPGM_mutase_AS"/>
</dbReference>
<gene>
    <name evidence="4" type="primary">pspB</name>
    <name evidence="4" type="ORF">DSM104443_02594</name>
</gene>
<keyword evidence="1 4" id="KW-0378">Hydrolase</keyword>
<dbReference type="EMBL" id="CP053069">
    <property type="protein sequence ID" value="QJR11516.1"/>
    <property type="molecule type" value="Genomic_DNA"/>
</dbReference>
<dbReference type="SMART" id="SM00855">
    <property type="entry name" value="PGAM"/>
    <property type="match status" value="1"/>
</dbReference>
<proteinExistence type="predicted"/>
<dbReference type="EC" id="3.1.3.3" evidence="4"/>
<feature type="binding site" evidence="3">
    <location>
        <position position="59"/>
    </location>
    <ligand>
        <name>substrate</name>
    </ligand>
</feature>
<dbReference type="PROSITE" id="PS00175">
    <property type="entry name" value="PG_MUTASE"/>
    <property type="match status" value="1"/>
</dbReference>
<protein>
    <submittedName>
        <fullName evidence="4">Phosphoserine phosphatase 2</fullName>
        <ecNumber evidence="4">3.1.3.3</ecNumber>
    </submittedName>
</protein>
<dbReference type="Pfam" id="PF00300">
    <property type="entry name" value="His_Phos_1"/>
    <property type="match status" value="1"/>
</dbReference>
<dbReference type="CDD" id="cd07067">
    <property type="entry name" value="HP_PGM_like"/>
    <property type="match status" value="1"/>
</dbReference>
<dbReference type="PANTHER" id="PTHR46517">
    <property type="entry name" value="FRUCTOSE-2,6-BISPHOSPHATASE TIGAR"/>
    <property type="match status" value="1"/>
</dbReference>
<dbReference type="GO" id="GO:0045820">
    <property type="term" value="P:negative regulation of glycolytic process"/>
    <property type="evidence" value="ECO:0007669"/>
    <property type="project" value="TreeGrafter"/>
</dbReference>
<dbReference type="AlphaFoldDB" id="A0A6M4GWB5"/>
<organism evidence="4 5">
    <name type="scientific">Usitatibacter rugosus</name>
    <dbReference type="NCBI Taxonomy" id="2732067"/>
    <lineage>
        <taxon>Bacteria</taxon>
        <taxon>Pseudomonadati</taxon>
        <taxon>Pseudomonadota</taxon>
        <taxon>Betaproteobacteria</taxon>
        <taxon>Nitrosomonadales</taxon>
        <taxon>Usitatibacteraceae</taxon>
        <taxon>Usitatibacter</taxon>
    </lineage>
</organism>
<dbReference type="GO" id="GO:0005829">
    <property type="term" value="C:cytosol"/>
    <property type="evidence" value="ECO:0007669"/>
    <property type="project" value="TreeGrafter"/>
</dbReference>
<dbReference type="GO" id="GO:0043456">
    <property type="term" value="P:regulation of pentose-phosphate shunt"/>
    <property type="evidence" value="ECO:0007669"/>
    <property type="project" value="TreeGrafter"/>
</dbReference>
<evidence type="ECO:0000256" key="2">
    <source>
        <dbReference type="PIRSR" id="PIRSR613078-1"/>
    </source>
</evidence>
<keyword evidence="5" id="KW-1185">Reference proteome</keyword>
<dbReference type="InterPro" id="IPR029033">
    <property type="entry name" value="His_PPase_superfam"/>
</dbReference>
<feature type="active site" description="Tele-phosphohistidine intermediate" evidence="2">
    <location>
        <position position="10"/>
    </location>
</feature>
<dbReference type="RefSeq" id="WP_171092929.1">
    <property type="nucleotide sequence ID" value="NZ_CP053069.1"/>
</dbReference>
<dbReference type="SUPFAM" id="SSF53254">
    <property type="entry name" value="Phosphoglycerate mutase-like"/>
    <property type="match status" value="1"/>
</dbReference>
<dbReference type="InterPro" id="IPR051695">
    <property type="entry name" value="Phosphoglycerate_Mutase"/>
</dbReference>
<reference evidence="4 5" key="1">
    <citation type="submission" date="2020-04" db="EMBL/GenBank/DDBJ databases">
        <title>Usitatibacter rugosus gen. nov., sp. nov. and Usitatibacter palustris sp. nov., novel members of Usitatibacteraceae fam. nov. within the order Nitrosomonadales isolated from soil.</title>
        <authorList>
            <person name="Huber K.J."/>
            <person name="Neumann-Schaal M."/>
            <person name="Geppert A."/>
            <person name="Luckner M."/>
            <person name="Wanner G."/>
            <person name="Overmann J."/>
        </authorList>
    </citation>
    <scope>NUCLEOTIDE SEQUENCE [LARGE SCALE GENOMIC DNA]</scope>
    <source>
        <strain evidence="4 5">0125_3</strain>
    </source>
</reference>
<dbReference type="Proteomes" id="UP000501534">
    <property type="component" value="Chromosome"/>
</dbReference>
<dbReference type="KEGG" id="uru:DSM104443_02594"/>
<evidence type="ECO:0000313" key="5">
    <source>
        <dbReference type="Proteomes" id="UP000501534"/>
    </source>
</evidence>
<feature type="active site" description="Proton donor/acceptor" evidence="2">
    <location>
        <position position="83"/>
    </location>
</feature>
<feature type="binding site" evidence="3">
    <location>
        <begin position="9"/>
        <end position="16"/>
    </location>
    <ligand>
        <name>substrate</name>
    </ligand>
</feature>
<accession>A0A6M4GWB5</accession>
<evidence type="ECO:0000313" key="4">
    <source>
        <dbReference type="EMBL" id="QJR11516.1"/>
    </source>
</evidence>
<sequence length="210" mass="23127">MSTRFVILRHGETQWNVESRIQGHTDSELTMLGWKQAAALGRRMEGEKFDVLISSDLGRAYNTADSVATRTGHEIVSDPRLRERSFGVAEGLTYGELDHQFPDAFSRVRETDPDFVIPGGETRRQFQDRVKSAFESIAAEYPEKRVVVVCHGGVLAALYRVMHGIAVSAPHPIPIANASFNAVAFDGTTWTTELWGDTGHLAAGALLEEA</sequence>
<name>A0A6M4GWB5_9PROT</name>
<evidence type="ECO:0000256" key="1">
    <source>
        <dbReference type="ARBA" id="ARBA00022801"/>
    </source>
</evidence>
<dbReference type="InterPro" id="IPR013078">
    <property type="entry name" value="His_Pase_superF_clade-1"/>
</dbReference>